<dbReference type="PANTHER" id="PTHR13847:SF150">
    <property type="entry name" value="OXIDOREDUCTASE TDA3-RELATED"/>
    <property type="match status" value="1"/>
</dbReference>
<dbReference type="PANTHER" id="PTHR13847">
    <property type="entry name" value="SARCOSINE DEHYDROGENASE-RELATED"/>
    <property type="match status" value="1"/>
</dbReference>
<dbReference type="AlphaFoldDB" id="A0A835T2I3"/>
<accession>A0A835T2I3</accession>
<dbReference type="Gene3D" id="3.50.50.60">
    <property type="entry name" value="FAD/NAD(P)-binding domain"/>
    <property type="match status" value="3"/>
</dbReference>
<protein>
    <recommendedName>
        <fullName evidence="1">FAD dependent oxidoreductase domain-containing protein</fullName>
    </recommendedName>
</protein>
<dbReference type="InterPro" id="IPR006076">
    <property type="entry name" value="FAD-dep_OxRdtase"/>
</dbReference>
<sequence>MAAATGAAAAKPSVVICGGGIIGAATAYYLARNGGPEVARRVTVVEREAPACAASGKAGGFLALDWNDTSPVGPLARLSYGLHPRLAADLLAELGRDVGYRTVNTWQVVGVESVPAGVKGGRLKGSEALPGWIDGNVLGSSEMGDTESTAQVHPALLTRALLDSAVAAGARLVTGCVQGLQLERAEPEQEPEGAERGQRVTGVVVDGRVLPADVAVVALGPWSDAARAWLEGAAAPGAVPHITGQKYHSVVLRPEQPVTNDMLFTGFKYASGRTVEPEVYPRPDGTVYVCGEPQALPVPPSPAEVGVEAALVDNIRRVAGSLASCLKEAPVEAQQACYLPCAPDSLPVIGPVPGADGVFLATGHTCWGILNAPATGLVMAEMILEGKAKSVDVRPFAPARFVRGAAAAGARR</sequence>
<dbReference type="GO" id="GO:0005737">
    <property type="term" value="C:cytoplasm"/>
    <property type="evidence" value="ECO:0007669"/>
    <property type="project" value="TreeGrafter"/>
</dbReference>
<dbReference type="EMBL" id="JAEHOC010000014">
    <property type="protein sequence ID" value="KAG2435827.1"/>
    <property type="molecule type" value="Genomic_DNA"/>
</dbReference>
<dbReference type="SUPFAM" id="SSF51905">
    <property type="entry name" value="FAD/NAD(P)-binding domain"/>
    <property type="match status" value="1"/>
</dbReference>
<dbReference type="FunFam" id="3.50.50.60:FF:000516">
    <property type="entry name" value="FAD-dependent oxidoreductase"/>
    <property type="match status" value="1"/>
</dbReference>
<dbReference type="OrthoDB" id="498204at2759"/>
<keyword evidence="3" id="KW-1185">Reference proteome</keyword>
<dbReference type="Proteomes" id="UP000650467">
    <property type="component" value="Unassembled WGS sequence"/>
</dbReference>
<dbReference type="Pfam" id="PF01266">
    <property type="entry name" value="DAO"/>
    <property type="match status" value="1"/>
</dbReference>
<dbReference type="InterPro" id="IPR036188">
    <property type="entry name" value="FAD/NAD-bd_sf"/>
</dbReference>
<gene>
    <name evidence="2" type="ORF">HXX76_007022</name>
</gene>
<evidence type="ECO:0000313" key="2">
    <source>
        <dbReference type="EMBL" id="KAG2435827.1"/>
    </source>
</evidence>
<name>A0A835T2I3_CHLIN</name>
<proteinExistence type="predicted"/>
<organism evidence="2 3">
    <name type="scientific">Chlamydomonas incerta</name>
    <dbReference type="NCBI Taxonomy" id="51695"/>
    <lineage>
        <taxon>Eukaryota</taxon>
        <taxon>Viridiplantae</taxon>
        <taxon>Chlorophyta</taxon>
        <taxon>core chlorophytes</taxon>
        <taxon>Chlorophyceae</taxon>
        <taxon>CS clade</taxon>
        <taxon>Chlamydomonadales</taxon>
        <taxon>Chlamydomonadaceae</taxon>
        <taxon>Chlamydomonas</taxon>
    </lineage>
</organism>
<comment type="caution">
    <text evidence="2">The sequence shown here is derived from an EMBL/GenBank/DDBJ whole genome shotgun (WGS) entry which is preliminary data.</text>
</comment>
<evidence type="ECO:0000259" key="1">
    <source>
        <dbReference type="Pfam" id="PF01266"/>
    </source>
</evidence>
<reference evidence="2" key="1">
    <citation type="journal article" date="2020" name="bioRxiv">
        <title>Comparative genomics of Chlamydomonas.</title>
        <authorList>
            <person name="Craig R.J."/>
            <person name="Hasan A.R."/>
            <person name="Ness R.W."/>
            <person name="Keightley P.D."/>
        </authorList>
    </citation>
    <scope>NUCLEOTIDE SEQUENCE</scope>
    <source>
        <strain evidence="2">SAG 7.73</strain>
    </source>
</reference>
<evidence type="ECO:0000313" key="3">
    <source>
        <dbReference type="Proteomes" id="UP000650467"/>
    </source>
</evidence>
<feature type="domain" description="FAD dependent oxidoreductase" evidence="1">
    <location>
        <begin position="14"/>
        <end position="382"/>
    </location>
</feature>